<dbReference type="AlphaFoldDB" id="A0A372JUG3"/>
<dbReference type="GO" id="GO:0016787">
    <property type="term" value="F:hydrolase activity"/>
    <property type="evidence" value="ECO:0007669"/>
    <property type="project" value="UniProtKB-KW"/>
</dbReference>
<reference evidence="2 3" key="1">
    <citation type="submission" date="2018-08" db="EMBL/GenBank/DDBJ databases">
        <title>Actinomadura jelena sp. nov., a novel Actinomycete isolated from soil in Chad.</title>
        <authorList>
            <person name="Shi L."/>
        </authorList>
    </citation>
    <scope>NUCLEOTIDE SEQUENCE [LARGE SCALE GENOMIC DNA]</scope>
    <source>
        <strain evidence="2 3">NEAU-G17</strain>
    </source>
</reference>
<dbReference type="InterPro" id="IPR029058">
    <property type="entry name" value="AB_hydrolase_fold"/>
</dbReference>
<evidence type="ECO:0000313" key="3">
    <source>
        <dbReference type="Proteomes" id="UP000261811"/>
    </source>
</evidence>
<dbReference type="Gene3D" id="3.40.50.1820">
    <property type="entry name" value="alpha/beta hydrolase"/>
    <property type="match status" value="1"/>
</dbReference>
<dbReference type="PRINTS" id="PR00111">
    <property type="entry name" value="ABHYDROLASE"/>
</dbReference>
<evidence type="ECO:0000313" key="2">
    <source>
        <dbReference type="EMBL" id="RFU43610.1"/>
    </source>
</evidence>
<dbReference type="PANTHER" id="PTHR43433">
    <property type="entry name" value="HYDROLASE, ALPHA/BETA FOLD FAMILY PROTEIN"/>
    <property type="match status" value="1"/>
</dbReference>
<organism evidence="2 3">
    <name type="scientific">Actinomadura logoneensis</name>
    <dbReference type="NCBI Taxonomy" id="2293572"/>
    <lineage>
        <taxon>Bacteria</taxon>
        <taxon>Bacillati</taxon>
        <taxon>Actinomycetota</taxon>
        <taxon>Actinomycetes</taxon>
        <taxon>Streptosporangiales</taxon>
        <taxon>Thermomonosporaceae</taxon>
        <taxon>Actinomadura</taxon>
    </lineage>
</organism>
<dbReference type="Pfam" id="PF00561">
    <property type="entry name" value="Abhydrolase_1"/>
    <property type="match status" value="1"/>
</dbReference>
<sequence>MPTVDVRLSTGPSTVDYLRAGTGPGLVLVHGTGADGPGNWGPFIDALADRFTLIAPDLSGAGATRDAGGPILLDDLVRQVLGAADHAGLDRFHIAGHSLGGTVATAVAGTAPDRVLSLTPHAAWAKTDPWMAFQFDLWARLTRLDPELQARLLQFTAMGDATLRARTEADFEAATAGFTQAIRAVSDGYLRQIETDLTVDITALLPRITAPTVVISSADDRIVPPHHQRFMVEAIQGARLVEVPGGHGLPFENPELFVRTFTEVLDSHTTASILPEPTR</sequence>
<evidence type="ECO:0000259" key="1">
    <source>
        <dbReference type="Pfam" id="PF00561"/>
    </source>
</evidence>
<keyword evidence="3" id="KW-1185">Reference proteome</keyword>
<comment type="caution">
    <text evidence="2">The sequence shown here is derived from an EMBL/GenBank/DDBJ whole genome shotgun (WGS) entry which is preliminary data.</text>
</comment>
<gene>
    <name evidence="2" type="ORF">DZF91_00270</name>
</gene>
<dbReference type="InterPro" id="IPR000073">
    <property type="entry name" value="AB_hydrolase_1"/>
</dbReference>
<dbReference type="PANTHER" id="PTHR43433:SF5">
    <property type="entry name" value="AB HYDROLASE-1 DOMAIN-CONTAINING PROTEIN"/>
    <property type="match status" value="1"/>
</dbReference>
<dbReference type="Proteomes" id="UP000261811">
    <property type="component" value="Unassembled WGS sequence"/>
</dbReference>
<dbReference type="EMBL" id="QURH01000007">
    <property type="protein sequence ID" value="RFU43610.1"/>
    <property type="molecule type" value="Genomic_DNA"/>
</dbReference>
<protein>
    <submittedName>
        <fullName evidence="2">Alpha/beta hydrolase</fullName>
    </submittedName>
</protein>
<feature type="domain" description="AB hydrolase-1" evidence="1">
    <location>
        <begin position="26"/>
        <end position="254"/>
    </location>
</feature>
<dbReference type="InterPro" id="IPR050471">
    <property type="entry name" value="AB_hydrolase"/>
</dbReference>
<keyword evidence="2" id="KW-0378">Hydrolase</keyword>
<dbReference type="RefSeq" id="WP_117355503.1">
    <property type="nucleotide sequence ID" value="NZ_QURH01000007.1"/>
</dbReference>
<name>A0A372JUG3_9ACTN</name>
<dbReference type="OrthoDB" id="3866834at2"/>
<accession>A0A372JUG3</accession>
<dbReference type="SUPFAM" id="SSF53474">
    <property type="entry name" value="alpha/beta-Hydrolases"/>
    <property type="match status" value="1"/>
</dbReference>
<proteinExistence type="predicted"/>